<dbReference type="Proteomes" id="UP000465866">
    <property type="component" value="Chromosome"/>
</dbReference>
<dbReference type="KEGG" id="mcoo:MCOO_03630"/>
<evidence type="ECO:0000313" key="2">
    <source>
        <dbReference type="Proteomes" id="UP000465866"/>
    </source>
</evidence>
<accession>A0A7I7KSF2</accession>
<organism evidence="1 2">
    <name type="scientific">Mycobacterium cookii</name>
    <dbReference type="NCBI Taxonomy" id="1775"/>
    <lineage>
        <taxon>Bacteria</taxon>
        <taxon>Bacillati</taxon>
        <taxon>Actinomycetota</taxon>
        <taxon>Actinomycetes</taxon>
        <taxon>Mycobacteriales</taxon>
        <taxon>Mycobacteriaceae</taxon>
        <taxon>Mycobacterium</taxon>
    </lineage>
</organism>
<dbReference type="AlphaFoldDB" id="A0A7I7KSF2"/>
<reference evidence="1 2" key="1">
    <citation type="journal article" date="2019" name="Emerg. Microbes Infect.">
        <title>Comprehensive subspecies identification of 175 nontuberculous mycobacteria species based on 7547 genomic profiles.</title>
        <authorList>
            <person name="Matsumoto Y."/>
            <person name="Kinjo T."/>
            <person name="Motooka D."/>
            <person name="Nabeya D."/>
            <person name="Jung N."/>
            <person name="Uechi K."/>
            <person name="Horii T."/>
            <person name="Iida T."/>
            <person name="Fujita J."/>
            <person name="Nakamura S."/>
        </authorList>
    </citation>
    <scope>NUCLEOTIDE SEQUENCE [LARGE SCALE GENOMIC DNA]</scope>
    <source>
        <strain evidence="1 2">JCM 12404</strain>
    </source>
</reference>
<gene>
    <name evidence="1" type="ORF">MCOO_03630</name>
</gene>
<protein>
    <submittedName>
        <fullName evidence="1">Uncharacterized protein</fullName>
    </submittedName>
</protein>
<proteinExistence type="predicted"/>
<keyword evidence="2" id="KW-1185">Reference proteome</keyword>
<sequence length="147" mass="16198">MQPNVASWTSRRRSVPGENNGSLLTYFASDSPFRHPSDDSKVSVHQIFQHFLSIGGLLNSDHDLAQSGDRRTHKNRTKSGDVFYHRRLTMAANFSTAFRRARVIAQLVAARAARWVPPTEGAPVGGLGPSDPLIAHAAELRGERIVK</sequence>
<dbReference type="EMBL" id="AP022569">
    <property type="protein sequence ID" value="BBX44348.1"/>
    <property type="molecule type" value="Genomic_DNA"/>
</dbReference>
<evidence type="ECO:0000313" key="1">
    <source>
        <dbReference type="EMBL" id="BBX44348.1"/>
    </source>
</evidence>
<name>A0A7I7KSF2_9MYCO</name>